<evidence type="ECO:0000313" key="11">
    <source>
        <dbReference type="Proteomes" id="UP000239089"/>
    </source>
</evidence>
<dbReference type="InterPro" id="IPR003594">
    <property type="entry name" value="HATPase_dom"/>
</dbReference>
<dbReference type="AlphaFoldDB" id="A0A2S6MVK9"/>
<dbReference type="PROSITE" id="PS50110">
    <property type="entry name" value="RESPONSE_REGULATORY"/>
    <property type="match status" value="1"/>
</dbReference>
<dbReference type="EC" id="2.7.13.3" evidence="2"/>
<keyword evidence="4" id="KW-0808">Transferase</keyword>
<dbReference type="CDD" id="cd00156">
    <property type="entry name" value="REC"/>
    <property type="match status" value="1"/>
</dbReference>
<evidence type="ECO:0000259" key="9">
    <source>
        <dbReference type="PROSITE" id="PS50110"/>
    </source>
</evidence>
<dbReference type="EMBL" id="NHSJ01000134">
    <property type="protein sequence ID" value="PPQ26403.1"/>
    <property type="molecule type" value="Genomic_DNA"/>
</dbReference>
<evidence type="ECO:0000256" key="6">
    <source>
        <dbReference type="ARBA" id="ARBA00022777"/>
    </source>
</evidence>
<dbReference type="RefSeq" id="WP_104510521.1">
    <property type="nucleotide sequence ID" value="NZ_JACIGC010000006.1"/>
</dbReference>
<reference evidence="10 11" key="1">
    <citation type="journal article" date="2018" name="Arch. Microbiol.">
        <title>New insights into the metabolic potential of the phototrophic purple bacterium Rhodopila globiformis DSM 161(T) from its draft genome sequence and evidence for a vanadium-dependent nitrogenase.</title>
        <authorList>
            <person name="Imhoff J.F."/>
            <person name="Rahn T."/>
            <person name="Kunzel S."/>
            <person name="Neulinger S.C."/>
        </authorList>
    </citation>
    <scope>NUCLEOTIDE SEQUENCE [LARGE SCALE GENOMIC DNA]</scope>
    <source>
        <strain evidence="10 11">DSM 16996</strain>
    </source>
</reference>
<evidence type="ECO:0000256" key="4">
    <source>
        <dbReference type="ARBA" id="ARBA00022679"/>
    </source>
</evidence>
<dbReference type="InterPro" id="IPR036890">
    <property type="entry name" value="HATPase_C_sf"/>
</dbReference>
<dbReference type="Pfam" id="PF00072">
    <property type="entry name" value="Response_reg"/>
    <property type="match status" value="1"/>
</dbReference>
<keyword evidence="8" id="KW-0902">Two-component regulatory system</keyword>
<sequence>MSAGTIKALLVDDAEIEFHSLQRMLRKLSTPLYHLDWASSAAEGRVAFQLDQHDVYLIDFKLGPDSGLDLIRTAREQGVTKPIILLTAYGNAAVDAAATEIGANDYLVKGEFDAVILDRAVRYATRHARNIIEMERRLAETRALIAKLELETERRALAEAELSNVLGSIVSEQEAERRRITRELHDNIGQSLTLLQLGLGSLKSCPVAGCALARNAAALLDVTRNMSVELHRLAREIRPAELDDLGLESAIGQLAAEWGKHCGLTFNLHLALGARRLPPDVESAIYRVAQEAVTNVVRHSRARQVGIILEVRNNEVICIIEDDGQGLANDPSKLSHAKAKRLGLLGMRERLALVHGTLEIESARGQGATVFLRVPL</sequence>
<evidence type="ECO:0000256" key="2">
    <source>
        <dbReference type="ARBA" id="ARBA00012438"/>
    </source>
</evidence>
<feature type="domain" description="Response regulatory" evidence="9">
    <location>
        <begin position="7"/>
        <end position="124"/>
    </location>
</feature>
<dbReference type="Gene3D" id="3.40.50.2300">
    <property type="match status" value="1"/>
</dbReference>
<gene>
    <name evidence="10" type="ORF">CCR94_22460</name>
</gene>
<dbReference type="Proteomes" id="UP000239089">
    <property type="component" value="Unassembled WGS sequence"/>
</dbReference>
<dbReference type="InterPro" id="IPR011712">
    <property type="entry name" value="Sig_transdc_His_kin_sub3_dim/P"/>
</dbReference>
<accession>A0A2S6MVK9</accession>
<dbReference type="InterPro" id="IPR001789">
    <property type="entry name" value="Sig_transdc_resp-reg_receiver"/>
</dbReference>
<dbReference type="InterPro" id="IPR050482">
    <property type="entry name" value="Sensor_HK_TwoCompSys"/>
</dbReference>
<comment type="caution">
    <text evidence="10">The sequence shown here is derived from an EMBL/GenBank/DDBJ whole genome shotgun (WGS) entry which is preliminary data.</text>
</comment>
<keyword evidence="3" id="KW-0597">Phosphoprotein</keyword>
<evidence type="ECO:0000256" key="3">
    <source>
        <dbReference type="ARBA" id="ARBA00022553"/>
    </source>
</evidence>
<organism evidence="10 11">
    <name type="scientific">Rhodoblastus sphagnicola</name>
    <dbReference type="NCBI Taxonomy" id="333368"/>
    <lineage>
        <taxon>Bacteria</taxon>
        <taxon>Pseudomonadati</taxon>
        <taxon>Pseudomonadota</taxon>
        <taxon>Alphaproteobacteria</taxon>
        <taxon>Hyphomicrobiales</taxon>
        <taxon>Rhodoblastaceae</taxon>
        <taxon>Rhodoblastus</taxon>
    </lineage>
</organism>
<keyword evidence="7" id="KW-0067">ATP-binding</keyword>
<protein>
    <recommendedName>
        <fullName evidence="2">histidine kinase</fullName>
        <ecNumber evidence="2">2.7.13.3</ecNumber>
    </recommendedName>
</protein>
<comment type="catalytic activity">
    <reaction evidence="1">
        <text>ATP + protein L-histidine = ADP + protein N-phospho-L-histidine.</text>
        <dbReference type="EC" id="2.7.13.3"/>
    </reaction>
</comment>
<dbReference type="Gene3D" id="1.20.5.1930">
    <property type="match status" value="1"/>
</dbReference>
<keyword evidence="5" id="KW-0547">Nucleotide-binding</keyword>
<evidence type="ECO:0000313" key="10">
    <source>
        <dbReference type="EMBL" id="PPQ26403.1"/>
    </source>
</evidence>
<evidence type="ECO:0000256" key="1">
    <source>
        <dbReference type="ARBA" id="ARBA00000085"/>
    </source>
</evidence>
<dbReference type="InterPro" id="IPR011006">
    <property type="entry name" value="CheY-like_superfamily"/>
</dbReference>
<dbReference type="SUPFAM" id="SSF52172">
    <property type="entry name" value="CheY-like"/>
    <property type="match status" value="1"/>
</dbReference>
<dbReference type="SUPFAM" id="SSF55874">
    <property type="entry name" value="ATPase domain of HSP90 chaperone/DNA topoisomerase II/histidine kinase"/>
    <property type="match status" value="1"/>
</dbReference>
<dbReference type="SMART" id="SM00448">
    <property type="entry name" value="REC"/>
    <property type="match status" value="1"/>
</dbReference>
<dbReference type="Gene3D" id="3.30.565.10">
    <property type="entry name" value="Histidine kinase-like ATPase, C-terminal domain"/>
    <property type="match status" value="1"/>
</dbReference>
<proteinExistence type="predicted"/>
<dbReference type="Pfam" id="PF07730">
    <property type="entry name" value="HisKA_3"/>
    <property type="match status" value="1"/>
</dbReference>
<evidence type="ECO:0000256" key="8">
    <source>
        <dbReference type="ARBA" id="ARBA00023012"/>
    </source>
</evidence>
<evidence type="ECO:0000256" key="5">
    <source>
        <dbReference type="ARBA" id="ARBA00022741"/>
    </source>
</evidence>
<dbReference type="GO" id="GO:0005524">
    <property type="term" value="F:ATP binding"/>
    <property type="evidence" value="ECO:0007669"/>
    <property type="project" value="UniProtKB-KW"/>
</dbReference>
<dbReference type="PANTHER" id="PTHR24421">
    <property type="entry name" value="NITRATE/NITRITE SENSOR PROTEIN NARX-RELATED"/>
    <property type="match status" value="1"/>
</dbReference>
<keyword evidence="6" id="KW-0418">Kinase</keyword>
<dbReference type="CDD" id="cd16917">
    <property type="entry name" value="HATPase_UhpB-NarQ-NarX-like"/>
    <property type="match status" value="1"/>
</dbReference>
<dbReference type="PANTHER" id="PTHR24421:SF10">
    <property type="entry name" value="NITRATE_NITRITE SENSOR PROTEIN NARQ"/>
    <property type="match status" value="1"/>
</dbReference>
<dbReference type="GO" id="GO:0000155">
    <property type="term" value="F:phosphorelay sensor kinase activity"/>
    <property type="evidence" value="ECO:0007669"/>
    <property type="project" value="InterPro"/>
</dbReference>
<dbReference type="GO" id="GO:0016020">
    <property type="term" value="C:membrane"/>
    <property type="evidence" value="ECO:0007669"/>
    <property type="project" value="InterPro"/>
</dbReference>
<name>A0A2S6MVK9_9HYPH</name>
<keyword evidence="11" id="KW-1185">Reference proteome</keyword>
<dbReference type="GO" id="GO:0046983">
    <property type="term" value="F:protein dimerization activity"/>
    <property type="evidence" value="ECO:0007669"/>
    <property type="project" value="InterPro"/>
</dbReference>
<evidence type="ECO:0000256" key="7">
    <source>
        <dbReference type="ARBA" id="ARBA00022840"/>
    </source>
</evidence>
<dbReference type="Pfam" id="PF02518">
    <property type="entry name" value="HATPase_c"/>
    <property type="match status" value="1"/>
</dbReference>
<dbReference type="OrthoDB" id="9778496at2"/>